<comment type="caution">
    <text evidence="9">The sequence shown here is derived from an EMBL/GenBank/DDBJ whole genome shotgun (WGS) entry which is preliminary data.</text>
</comment>
<name>C0GFC8_DETAL</name>
<evidence type="ECO:0000256" key="3">
    <source>
        <dbReference type="ARBA" id="ARBA00022722"/>
    </source>
</evidence>
<evidence type="ECO:0000256" key="2">
    <source>
        <dbReference type="ARBA" id="ARBA00022649"/>
    </source>
</evidence>
<dbReference type="PANTHER" id="PTHR33653">
    <property type="entry name" value="RIBONUCLEASE VAPC2"/>
    <property type="match status" value="1"/>
</dbReference>
<keyword evidence="10" id="KW-1185">Reference proteome</keyword>
<dbReference type="GO" id="GO:0046872">
    <property type="term" value="F:metal ion binding"/>
    <property type="evidence" value="ECO:0007669"/>
    <property type="project" value="UniProtKB-KW"/>
</dbReference>
<organism evidence="9 10">
    <name type="scientific">Dethiobacter alkaliphilus AHT 1</name>
    <dbReference type="NCBI Taxonomy" id="555088"/>
    <lineage>
        <taxon>Bacteria</taxon>
        <taxon>Bacillati</taxon>
        <taxon>Bacillota</taxon>
        <taxon>Dethiobacteria</taxon>
        <taxon>Dethiobacterales</taxon>
        <taxon>Dethiobacteraceae</taxon>
        <taxon>Dethiobacter</taxon>
    </lineage>
</organism>
<dbReference type="Pfam" id="PF01850">
    <property type="entry name" value="PIN"/>
    <property type="match status" value="1"/>
</dbReference>
<feature type="domain" description="PIN" evidence="8">
    <location>
        <begin position="2"/>
        <end position="119"/>
    </location>
</feature>
<dbReference type="InterPro" id="IPR050556">
    <property type="entry name" value="Type_II_TA_system_RNase"/>
</dbReference>
<dbReference type="EMBL" id="ACJM01000005">
    <property type="protein sequence ID" value="EEG77888.1"/>
    <property type="molecule type" value="Genomic_DNA"/>
</dbReference>
<evidence type="ECO:0000256" key="5">
    <source>
        <dbReference type="ARBA" id="ARBA00022801"/>
    </source>
</evidence>
<evidence type="ECO:0000256" key="6">
    <source>
        <dbReference type="ARBA" id="ARBA00022842"/>
    </source>
</evidence>
<dbReference type="eggNOG" id="COG1487">
    <property type="taxonomic scope" value="Bacteria"/>
</dbReference>
<reference evidence="9 10" key="1">
    <citation type="submission" date="2009-02" db="EMBL/GenBank/DDBJ databases">
        <title>Sequencing of the draft genome and assembly of Dethiobacter alkaliphilus AHT 1.</title>
        <authorList>
            <consortium name="US DOE Joint Genome Institute (JGI-PGF)"/>
            <person name="Lucas S."/>
            <person name="Copeland A."/>
            <person name="Lapidus A."/>
            <person name="Glavina del Rio T."/>
            <person name="Dalin E."/>
            <person name="Tice H."/>
            <person name="Bruce D."/>
            <person name="Goodwin L."/>
            <person name="Pitluck S."/>
            <person name="Larimer F."/>
            <person name="Land M.L."/>
            <person name="Hauser L."/>
            <person name="Muyzer G."/>
        </authorList>
    </citation>
    <scope>NUCLEOTIDE SEQUENCE [LARGE SCALE GENOMIC DNA]</scope>
    <source>
        <strain evidence="9 10">AHT 1</strain>
    </source>
</reference>
<comment type="cofactor">
    <cofactor evidence="1">
        <name>Mg(2+)</name>
        <dbReference type="ChEBI" id="CHEBI:18420"/>
    </cofactor>
</comment>
<proteinExistence type="inferred from homology"/>
<keyword evidence="5" id="KW-0378">Hydrolase</keyword>
<dbReference type="GO" id="GO:0016787">
    <property type="term" value="F:hydrolase activity"/>
    <property type="evidence" value="ECO:0007669"/>
    <property type="project" value="UniProtKB-KW"/>
</dbReference>
<dbReference type="Proteomes" id="UP000006443">
    <property type="component" value="Unassembled WGS sequence"/>
</dbReference>
<dbReference type="Gene3D" id="3.40.50.1010">
    <property type="entry name" value="5'-nuclease"/>
    <property type="match status" value="1"/>
</dbReference>
<evidence type="ECO:0000256" key="7">
    <source>
        <dbReference type="ARBA" id="ARBA00038093"/>
    </source>
</evidence>
<evidence type="ECO:0000313" key="10">
    <source>
        <dbReference type="Proteomes" id="UP000006443"/>
    </source>
</evidence>
<keyword evidence="3" id="KW-0540">Nuclease</keyword>
<dbReference type="InterPro" id="IPR029060">
    <property type="entry name" value="PIN-like_dom_sf"/>
</dbReference>
<dbReference type="GO" id="GO:0004518">
    <property type="term" value="F:nuclease activity"/>
    <property type="evidence" value="ECO:0007669"/>
    <property type="project" value="UniProtKB-KW"/>
</dbReference>
<evidence type="ECO:0000256" key="1">
    <source>
        <dbReference type="ARBA" id="ARBA00001946"/>
    </source>
</evidence>
<comment type="similarity">
    <text evidence="7">Belongs to the PINc/VapC protein family.</text>
</comment>
<dbReference type="CDD" id="cd18762">
    <property type="entry name" value="PIN_MtVapC3-like"/>
    <property type="match status" value="1"/>
</dbReference>
<evidence type="ECO:0000256" key="4">
    <source>
        <dbReference type="ARBA" id="ARBA00022723"/>
    </source>
</evidence>
<sequence length="133" mass="15324">MVLVDTSVLISFLKGQADEKVELFKDVLSRDIPFGISSYTYQEVLQGARNEAEFNTLKEYLATQQIYYLKPEVSTYEKAARIYFDLRRKEVTTRSTIDILIALTAIENKLALLHNDNDFMSDYIPDLMVLNSL</sequence>
<dbReference type="STRING" id="555088.DealDRAFT_1187"/>
<keyword evidence="2" id="KW-1277">Toxin-antitoxin system</keyword>
<evidence type="ECO:0000313" key="9">
    <source>
        <dbReference type="EMBL" id="EEG77888.1"/>
    </source>
</evidence>
<keyword evidence="6" id="KW-0460">Magnesium</keyword>
<dbReference type="AlphaFoldDB" id="C0GFC8"/>
<protein>
    <submittedName>
        <fullName evidence="9">PilT protein domain protein</fullName>
    </submittedName>
</protein>
<dbReference type="RefSeq" id="WP_008515762.1">
    <property type="nucleotide sequence ID" value="NZ_ACJM01000005.1"/>
</dbReference>
<dbReference type="OrthoDB" id="9811788at2"/>
<dbReference type="PANTHER" id="PTHR33653:SF1">
    <property type="entry name" value="RIBONUCLEASE VAPC2"/>
    <property type="match status" value="1"/>
</dbReference>
<keyword evidence="4" id="KW-0479">Metal-binding</keyword>
<gene>
    <name evidence="9" type="ORF">DealDRAFT_1187</name>
</gene>
<accession>C0GFC8</accession>
<evidence type="ECO:0000259" key="8">
    <source>
        <dbReference type="Pfam" id="PF01850"/>
    </source>
</evidence>
<dbReference type="SUPFAM" id="SSF88723">
    <property type="entry name" value="PIN domain-like"/>
    <property type="match status" value="1"/>
</dbReference>
<dbReference type="InterPro" id="IPR002716">
    <property type="entry name" value="PIN_dom"/>
</dbReference>